<proteinExistence type="predicted"/>
<sequence>MRSFHSFKGRRVLQLVLFSGNDIMSLLLVCWQTFFRRC</sequence>
<protein>
    <submittedName>
        <fullName evidence="2">Uncharacterized protein</fullName>
    </submittedName>
</protein>
<dbReference type="EMBL" id="CM004402">
    <property type="protein sequence ID" value="OAY26406.1"/>
    <property type="molecule type" value="Genomic_DNA"/>
</dbReference>
<dbReference type="AlphaFoldDB" id="A0A2C9U9Q0"/>
<feature type="transmembrane region" description="Helical" evidence="1">
    <location>
        <begin position="12"/>
        <end position="34"/>
    </location>
</feature>
<name>A0A2C9U9Q0_MANES</name>
<organism evidence="2">
    <name type="scientific">Manihot esculenta</name>
    <name type="common">Cassava</name>
    <name type="synonym">Jatropha manihot</name>
    <dbReference type="NCBI Taxonomy" id="3983"/>
    <lineage>
        <taxon>Eukaryota</taxon>
        <taxon>Viridiplantae</taxon>
        <taxon>Streptophyta</taxon>
        <taxon>Embryophyta</taxon>
        <taxon>Tracheophyta</taxon>
        <taxon>Spermatophyta</taxon>
        <taxon>Magnoliopsida</taxon>
        <taxon>eudicotyledons</taxon>
        <taxon>Gunneridae</taxon>
        <taxon>Pentapetalae</taxon>
        <taxon>rosids</taxon>
        <taxon>fabids</taxon>
        <taxon>Malpighiales</taxon>
        <taxon>Euphorbiaceae</taxon>
        <taxon>Crotonoideae</taxon>
        <taxon>Manihoteae</taxon>
        <taxon>Manihot</taxon>
    </lineage>
</organism>
<evidence type="ECO:0000256" key="1">
    <source>
        <dbReference type="SAM" id="Phobius"/>
    </source>
</evidence>
<accession>A0A2C9U9Q0</accession>
<keyword evidence="1" id="KW-0812">Transmembrane</keyword>
<gene>
    <name evidence="2" type="ORF">MANES_16G045100</name>
</gene>
<keyword evidence="1" id="KW-1133">Transmembrane helix</keyword>
<evidence type="ECO:0000313" key="2">
    <source>
        <dbReference type="EMBL" id="OAY26406.1"/>
    </source>
</evidence>
<keyword evidence="1" id="KW-0472">Membrane</keyword>
<reference evidence="2" key="1">
    <citation type="submission" date="2016-02" db="EMBL/GenBank/DDBJ databases">
        <title>WGS assembly of Manihot esculenta.</title>
        <authorList>
            <person name="Bredeson J.V."/>
            <person name="Prochnik S.E."/>
            <person name="Lyons J.B."/>
            <person name="Schmutz J."/>
            <person name="Grimwood J."/>
            <person name="Vrebalov J."/>
            <person name="Bart R.S."/>
            <person name="Amuge T."/>
            <person name="Ferguson M.E."/>
            <person name="Green R."/>
            <person name="Putnam N."/>
            <person name="Stites J."/>
            <person name="Rounsley S."/>
            <person name="Rokhsar D.S."/>
        </authorList>
    </citation>
    <scope>NUCLEOTIDE SEQUENCE [LARGE SCALE GENOMIC DNA]</scope>
    <source>
        <tissue evidence="2">Leaf</tissue>
    </source>
</reference>